<organism evidence="5 6">
    <name type="scientific">Pseudoalteromonas arctica</name>
    <dbReference type="NCBI Taxonomy" id="394751"/>
    <lineage>
        <taxon>Bacteria</taxon>
        <taxon>Pseudomonadati</taxon>
        <taxon>Pseudomonadota</taxon>
        <taxon>Gammaproteobacteria</taxon>
        <taxon>Alteromonadales</taxon>
        <taxon>Pseudoalteromonadaceae</taxon>
        <taxon>Pseudoalteromonas</taxon>
    </lineage>
</organism>
<evidence type="ECO:0000259" key="4">
    <source>
        <dbReference type="SMART" id="SM00062"/>
    </source>
</evidence>
<feature type="chain" id="PRO_5042943873" evidence="3">
    <location>
        <begin position="22"/>
        <end position="272"/>
    </location>
</feature>
<dbReference type="RefSeq" id="WP_169045008.1">
    <property type="nucleotide sequence ID" value="NZ_JABBYB010000011.1"/>
</dbReference>
<dbReference type="SMART" id="SM00062">
    <property type="entry name" value="PBPb"/>
    <property type="match status" value="1"/>
</dbReference>
<gene>
    <name evidence="5" type="ORF">HHE94_16415</name>
</gene>
<comment type="caution">
    <text evidence="5">The sequence shown here is derived from an EMBL/GenBank/DDBJ whole genome shotgun (WGS) entry which is preliminary data.</text>
</comment>
<dbReference type="Gene3D" id="3.40.190.10">
    <property type="entry name" value="Periplasmic binding protein-like II"/>
    <property type="match status" value="2"/>
</dbReference>
<protein>
    <submittedName>
        <fullName evidence="5">Amino acid ABC transporter substrate-binding protein</fullName>
    </submittedName>
</protein>
<dbReference type="AlphaFoldDB" id="A0AAP6Y5E4"/>
<evidence type="ECO:0000313" key="5">
    <source>
        <dbReference type="EMBL" id="NMP04290.1"/>
    </source>
</evidence>
<dbReference type="SUPFAM" id="SSF53850">
    <property type="entry name" value="Periplasmic binding protein-like II"/>
    <property type="match status" value="1"/>
</dbReference>
<evidence type="ECO:0000313" key="6">
    <source>
        <dbReference type="Proteomes" id="UP000549590"/>
    </source>
</evidence>
<dbReference type="EMBL" id="JABBYB010000011">
    <property type="protein sequence ID" value="NMP04290.1"/>
    <property type="molecule type" value="Genomic_DNA"/>
</dbReference>
<name>A0AAP6Y5E4_9GAMM</name>
<evidence type="ECO:0000256" key="1">
    <source>
        <dbReference type="ARBA" id="ARBA00010333"/>
    </source>
</evidence>
<keyword evidence="2 3" id="KW-0732">Signal</keyword>
<comment type="similarity">
    <text evidence="1">Belongs to the bacterial solute-binding protein 3 family.</text>
</comment>
<accession>A0AAP6Y5E4</accession>
<proteinExistence type="inferred from homology"/>
<reference evidence="5 6" key="1">
    <citation type="submission" date="2020-04" db="EMBL/GenBank/DDBJ databases">
        <title>Genome sequencing and assembly of Pseudoalteromonas arctica.</title>
        <authorList>
            <person name="Cook G.M."/>
        </authorList>
    </citation>
    <scope>NUCLEOTIDE SEQUENCE [LARGE SCALE GENOMIC DNA]</scope>
    <source>
        <strain evidence="5 6">NEC-BIFX-2020_001</strain>
    </source>
</reference>
<dbReference type="PANTHER" id="PTHR35936">
    <property type="entry name" value="MEMBRANE-BOUND LYTIC MUREIN TRANSGLYCOSYLASE F"/>
    <property type="match status" value="1"/>
</dbReference>
<sequence>MKRVITFIILFIMPLSLYANAPQKELVFSTHNYPPFSFVDEHDNAAGPFVDILTLACKRLNYKCEFISVPNRRSKLMLKNLQAQGNFPMGWNLDRNEWLYFSIPLMKMQYGFFQPEGAKKTIKSLNDLQKMQIAVFGPSNASFQLVKIQQQMIKDGLREFDIVLLTDANGTGVKMIENNRIDGYFANTLQARARLKQFNLHHVNLAFLQSESPYFIGFNKIQLSPEQIALFNKALLDLYQEHDQFKDILKPYNIDPILITPEILSHFNIITD</sequence>
<evidence type="ECO:0000256" key="3">
    <source>
        <dbReference type="SAM" id="SignalP"/>
    </source>
</evidence>
<dbReference type="PANTHER" id="PTHR35936:SF25">
    <property type="entry name" value="ABC TRANSPORTER SUBSTRATE-BINDING PROTEIN"/>
    <property type="match status" value="1"/>
</dbReference>
<dbReference type="InterPro" id="IPR001638">
    <property type="entry name" value="Solute-binding_3/MltF_N"/>
</dbReference>
<feature type="signal peptide" evidence="3">
    <location>
        <begin position="1"/>
        <end position="21"/>
    </location>
</feature>
<evidence type="ECO:0000256" key="2">
    <source>
        <dbReference type="ARBA" id="ARBA00022729"/>
    </source>
</evidence>
<dbReference type="Pfam" id="PF00497">
    <property type="entry name" value="SBP_bac_3"/>
    <property type="match status" value="1"/>
</dbReference>
<feature type="domain" description="Solute-binding protein family 3/N-terminal" evidence="4">
    <location>
        <begin position="25"/>
        <end position="247"/>
    </location>
</feature>
<dbReference type="Proteomes" id="UP000549590">
    <property type="component" value="Unassembled WGS sequence"/>
</dbReference>